<organism evidence="2 3">
    <name type="scientific">Paraglomus brasilianum</name>
    <dbReference type="NCBI Taxonomy" id="144538"/>
    <lineage>
        <taxon>Eukaryota</taxon>
        <taxon>Fungi</taxon>
        <taxon>Fungi incertae sedis</taxon>
        <taxon>Mucoromycota</taxon>
        <taxon>Glomeromycotina</taxon>
        <taxon>Glomeromycetes</taxon>
        <taxon>Paraglomerales</taxon>
        <taxon>Paraglomeraceae</taxon>
        <taxon>Paraglomus</taxon>
    </lineage>
</organism>
<feature type="region of interest" description="Disordered" evidence="1">
    <location>
        <begin position="182"/>
        <end position="207"/>
    </location>
</feature>
<name>A0A9N9EA76_9GLOM</name>
<dbReference type="AlphaFoldDB" id="A0A9N9EA76"/>
<dbReference type="OrthoDB" id="2421114at2759"/>
<accession>A0A9N9EA76</accession>
<feature type="non-terminal residue" evidence="2">
    <location>
        <position position="1"/>
    </location>
</feature>
<comment type="caution">
    <text evidence="2">The sequence shown here is derived from an EMBL/GenBank/DDBJ whole genome shotgun (WGS) entry which is preliminary data.</text>
</comment>
<gene>
    <name evidence="2" type="ORF">PBRASI_LOCUS11074</name>
</gene>
<dbReference type="EMBL" id="CAJVPI010004282">
    <property type="protein sequence ID" value="CAG8666500.1"/>
    <property type="molecule type" value="Genomic_DNA"/>
</dbReference>
<evidence type="ECO:0000313" key="2">
    <source>
        <dbReference type="EMBL" id="CAG8666500.1"/>
    </source>
</evidence>
<evidence type="ECO:0000256" key="1">
    <source>
        <dbReference type="SAM" id="MobiDB-lite"/>
    </source>
</evidence>
<proteinExistence type="predicted"/>
<sequence>TYVGTLMAGLAPVKELEVKIEAGEKIRYKSLDDTIIALEQEEAANLITTDHYWQDSYTSHYWLRQIIRCKGLFPQIAISIDRTRELENSLKKYFHCSGCVDKQTSTAGVFRIEKQELKKHAETIHLQIHFLENRRCCIHHAGVYYGQTRGLSAALLREKDALPRQLRAERLEAIPTQQRLTGNRQDVPTPQAARKLKQTGNNNRNDYTIGERFHSSISIINENEKLKYAEDNGEEAEKNRKLRGYIQMPVMADPLSVHLYNEASLSYYHYYAASNPGVFLDYTGLMIKDIYKLLREKPIATDDKPHPVLNAILTLPSGDSKKEADAPPVLAVEFVVTDLSAQHLAFCLQNFRQNEYKLFGSNIVPYLVQSDCAWGILRAVLLEYNRETPNEYMDRLTKNVISGDEPDPQKRSIDKKNILNAAMKIWCRVQARTTFSETDKETKCWNWLLNQQYLSLVNNIIDLNTMASLLTKRFNINISNVPTNELQIEADDIDDELVDENWVSGNEVSNREWHYTVNGDILLQIVEISTDITDSDKNNSVNRNDLNVTINNRHYRTGYMLVIPDLRIKIPIVPDFNGRFLNPLYSP</sequence>
<feature type="non-terminal residue" evidence="2">
    <location>
        <position position="587"/>
    </location>
</feature>
<protein>
    <submittedName>
        <fullName evidence="2">7751_t:CDS:1</fullName>
    </submittedName>
</protein>
<keyword evidence="3" id="KW-1185">Reference proteome</keyword>
<dbReference type="Proteomes" id="UP000789739">
    <property type="component" value="Unassembled WGS sequence"/>
</dbReference>
<reference evidence="2" key="1">
    <citation type="submission" date="2021-06" db="EMBL/GenBank/DDBJ databases">
        <authorList>
            <person name="Kallberg Y."/>
            <person name="Tangrot J."/>
            <person name="Rosling A."/>
        </authorList>
    </citation>
    <scope>NUCLEOTIDE SEQUENCE</scope>
    <source>
        <strain evidence="2">BR232B</strain>
    </source>
</reference>
<evidence type="ECO:0000313" key="3">
    <source>
        <dbReference type="Proteomes" id="UP000789739"/>
    </source>
</evidence>